<keyword evidence="2" id="KW-1185">Reference proteome</keyword>
<comment type="caution">
    <text evidence="1">The sequence shown here is derived from an EMBL/GenBank/DDBJ whole genome shotgun (WGS) entry which is preliminary data.</text>
</comment>
<dbReference type="AlphaFoldDB" id="A0A8S1M821"/>
<organism evidence="1 2">
    <name type="scientific">Paramecium primaurelia</name>
    <dbReference type="NCBI Taxonomy" id="5886"/>
    <lineage>
        <taxon>Eukaryota</taxon>
        <taxon>Sar</taxon>
        <taxon>Alveolata</taxon>
        <taxon>Ciliophora</taxon>
        <taxon>Intramacronucleata</taxon>
        <taxon>Oligohymenophorea</taxon>
        <taxon>Peniculida</taxon>
        <taxon>Parameciidae</taxon>
        <taxon>Paramecium</taxon>
    </lineage>
</organism>
<evidence type="ECO:0000313" key="1">
    <source>
        <dbReference type="EMBL" id="CAD8075939.1"/>
    </source>
</evidence>
<dbReference type="EMBL" id="CAJJDM010000055">
    <property type="protein sequence ID" value="CAD8075939.1"/>
    <property type="molecule type" value="Genomic_DNA"/>
</dbReference>
<proteinExistence type="predicted"/>
<accession>A0A8S1M821</accession>
<dbReference type="Proteomes" id="UP000688137">
    <property type="component" value="Unassembled WGS sequence"/>
</dbReference>
<name>A0A8S1M821_PARPR</name>
<evidence type="ECO:0000313" key="2">
    <source>
        <dbReference type="Proteomes" id="UP000688137"/>
    </source>
</evidence>
<reference evidence="1" key="1">
    <citation type="submission" date="2021-01" db="EMBL/GenBank/DDBJ databases">
        <authorList>
            <consortium name="Genoscope - CEA"/>
            <person name="William W."/>
        </authorList>
    </citation>
    <scope>NUCLEOTIDE SEQUENCE</scope>
</reference>
<gene>
    <name evidence="1" type="ORF">PPRIM_AZ9-3.1.T0550151</name>
</gene>
<sequence>MMSSQKQADIKIAYLIRNATKIDLNRELSQILGQEQDLGFTSANREWLINVLYSISPNHRYFQEPSQNLLTGMSQQDIQKLKELTPYLELKDQDFLKPLLIKDQIKDNKN</sequence>
<protein>
    <submittedName>
        <fullName evidence="1">Uncharacterized protein</fullName>
    </submittedName>
</protein>